<dbReference type="GO" id="GO:0046872">
    <property type="term" value="F:metal ion binding"/>
    <property type="evidence" value="ECO:0007669"/>
    <property type="project" value="UniProtKB-KW"/>
</dbReference>
<keyword evidence="5" id="KW-0464">Manganese</keyword>
<dbReference type="Gene3D" id="3.60.21.10">
    <property type="match status" value="1"/>
</dbReference>
<evidence type="ECO:0000256" key="5">
    <source>
        <dbReference type="ARBA" id="ARBA00023211"/>
    </source>
</evidence>
<proteinExistence type="inferred from homology"/>
<evidence type="ECO:0000256" key="2">
    <source>
        <dbReference type="ARBA" id="ARBA00022723"/>
    </source>
</evidence>
<keyword evidence="9" id="KW-1185">Reference proteome</keyword>
<reference evidence="8" key="2">
    <citation type="submission" date="2025-08" db="UniProtKB">
        <authorList>
            <consortium name="Ensembl"/>
        </authorList>
    </citation>
    <scope>IDENTIFICATION</scope>
</reference>
<dbReference type="Ensembl" id="ENSATET00000061724.2">
    <property type="protein sequence ID" value="ENSATEP00000042351.1"/>
    <property type="gene ID" value="ENSATEG00000006296.3"/>
</dbReference>
<evidence type="ECO:0000256" key="4">
    <source>
        <dbReference type="ARBA" id="ARBA00022912"/>
    </source>
</evidence>
<dbReference type="InterPro" id="IPR004843">
    <property type="entry name" value="Calcineurin-like_PHP"/>
</dbReference>
<dbReference type="GeneTree" id="ENSGT00550000074618"/>
<protein>
    <recommendedName>
        <fullName evidence="6">Serine/threonine-protein phosphatase</fullName>
        <ecNumber evidence="6">3.1.3.16</ecNumber>
    </recommendedName>
</protein>
<dbReference type="PRINTS" id="PR00114">
    <property type="entry name" value="STPHPHTASE"/>
</dbReference>
<keyword evidence="3 6" id="KW-0378">Hydrolase</keyword>
<dbReference type="Proteomes" id="UP000265040">
    <property type="component" value="Chromosome 10"/>
</dbReference>
<feature type="domain" description="Serine/threonine specific protein phosphatases" evidence="7">
    <location>
        <begin position="114"/>
        <end position="119"/>
    </location>
</feature>
<dbReference type="InterPro" id="IPR029052">
    <property type="entry name" value="Metallo-depent_PP-like"/>
</dbReference>
<comment type="similarity">
    <text evidence="6">Belongs to the PPP phosphatase family.</text>
</comment>
<dbReference type="PANTHER" id="PTHR45619">
    <property type="entry name" value="SERINE/THREONINE-PROTEIN PHOSPHATASE PP2A-RELATED"/>
    <property type="match status" value="1"/>
</dbReference>
<sequence length="286" mass="33033">MDDKSFTKELDGWIEQLNECKQLSENQVKVLCEKAKEILTKESNVQEVRCPVTVCGDVHGQFHDLMELFKIGGKSPDTNYLFMGDYVDRGYYSVETVTLLVSLKVRFRERITILRGNHESRQITQVYGFYDECLRKYGNANVWKYFTDLFDYLPLTALVDNQVRCLTPYGPMCDLLWSDPDDRGGWGISPRGAGYTFGQDISETFNHANGLTLVSRAHQLVMEGYNWCHDRNVVTIFSAPNYCYRCGNQAAIMELDDTLKYSFLQFDPAPRRGEPHVTRRTPDYFL</sequence>
<reference evidence="8" key="3">
    <citation type="submission" date="2025-09" db="UniProtKB">
        <authorList>
            <consortium name="Ensembl"/>
        </authorList>
    </citation>
    <scope>IDENTIFICATION</scope>
</reference>
<evidence type="ECO:0000313" key="8">
    <source>
        <dbReference type="Ensembl" id="ENSATEP00000042351.1"/>
    </source>
</evidence>
<reference evidence="8" key="1">
    <citation type="submission" date="2021-04" db="EMBL/GenBank/DDBJ databases">
        <authorList>
            <consortium name="Wellcome Sanger Institute Data Sharing"/>
        </authorList>
    </citation>
    <scope>NUCLEOTIDE SEQUENCE [LARGE SCALE GENOMIC DNA]</scope>
</reference>
<evidence type="ECO:0000259" key="7">
    <source>
        <dbReference type="PROSITE" id="PS00125"/>
    </source>
</evidence>
<name>A0A7N6F833_ANATE</name>
<dbReference type="PROSITE" id="PS00125">
    <property type="entry name" value="SER_THR_PHOSPHATASE"/>
    <property type="match status" value="1"/>
</dbReference>
<keyword evidence="2" id="KW-0479">Metal-binding</keyword>
<keyword evidence="4" id="KW-0904">Protein phosphatase</keyword>
<comment type="cofactor">
    <cofactor evidence="1">
        <name>Mn(2+)</name>
        <dbReference type="ChEBI" id="CHEBI:29035"/>
    </cofactor>
</comment>
<dbReference type="InterPro" id="IPR006186">
    <property type="entry name" value="Ser/Thr-sp_prot-phosphatase"/>
</dbReference>
<dbReference type="EC" id="3.1.3.16" evidence="6"/>
<evidence type="ECO:0000256" key="6">
    <source>
        <dbReference type="RuleBase" id="RU004273"/>
    </source>
</evidence>
<dbReference type="Pfam" id="PF00149">
    <property type="entry name" value="Metallophos"/>
    <property type="match status" value="1"/>
</dbReference>
<evidence type="ECO:0000256" key="1">
    <source>
        <dbReference type="ARBA" id="ARBA00001936"/>
    </source>
</evidence>
<accession>A0A7N6F833</accession>
<dbReference type="SMART" id="SM00156">
    <property type="entry name" value="PP2Ac"/>
    <property type="match status" value="1"/>
</dbReference>
<dbReference type="InterPro" id="IPR047129">
    <property type="entry name" value="PPA2-like"/>
</dbReference>
<dbReference type="GO" id="GO:0004722">
    <property type="term" value="F:protein serine/threonine phosphatase activity"/>
    <property type="evidence" value="ECO:0007669"/>
    <property type="project" value="UniProtKB-EC"/>
</dbReference>
<evidence type="ECO:0000256" key="3">
    <source>
        <dbReference type="ARBA" id="ARBA00022801"/>
    </source>
</evidence>
<dbReference type="AlphaFoldDB" id="A0A7N6F833"/>
<organism evidence="8 9">
    <name type="scientific">Anabas testudineus</name>
    <name type="common">Climbing perch</name>
    <name type="synonym">Anthias testudineus</name>
    <dbReference type="NCBI Taxonomy" id="64144"/>
    <lineage>
        <taxon>Eukaryota</taxon>
        <taxon>Metazoa</taxon>
        <taxon>Chordata</taxon>
        <taxon>Craniata</taxon>
        <taxon>Vertebrata</taxon>
        <taxon>Euteleostomi</taxon>
        <taxon>Actinopterygii</taxon>
        <taxon>Neopterygii</taxon>
        <taxon>Teleostei</taxon>
        <taxon>Neoteleostei</taxon>
        <taxon>Acanthomorphata</taxon>
        <taxon>Anabantaria</taxon>
        <taxon>Anabantiformes</taxon>
        <taxon>Anabantoidei</taxon>
        <taxon>Anabantidae</taxon>
        <taxon>Anabas</taxon>
    </lineage>
</organism>
<gene>
    <name evidence="8" type="primary">PPP2CA</name>
</gene>
<dbReference type="SUPFAM" id="SSF56300">
    <property type="entry name" value="Metallo-dependent phosphatases"/>
    <property type="match status" value="1"/>
</dbReference>
<dbReference type="CDD" id="cd07415">
    <property type="entry name" value="MPP_PP2A_PP4_PP6"/>
    <property type="match status" value="1"/>
</dbReference>
<evidence type="ECO:0000313" key="9">
    <source>
        <dbReference type="Proteomes" id="UP000265040"/>
    </source>
</evidence>
<comment type="catalytic activity">
    <reaction evidence="6">
        <text>O-phospho-L-threonyl-[protein] + H2O = L-threonyl-[protein] + phosphate</text>
        <dbReference type="Rhea" id="RHEA:47004"/>
        <dbReference type="Rhea" id="RHEA-COMP:11060"/>
        <dbReference type="Rhea" id="RHEA-COMP:11605"/>
        <dbReference type="ChEBI" id="CHEBI:15377"/>
        <dbReference type="ChEBI" id="CHEBI:30013"/>
        <dbReference type="ChEBI" id="CHEBI:43474"/>
        <dbReference type="ChEBI" id="CHEBI:61977"/>
        <dbReference type="EC" id="3.1.3.16"/>
    </reaction>
</comment>